<sequence>MQCHPGPSYFLLVKFVVTTRHYSHQILRNSSLTLISYYTCVIMFTCLNSSILDRIVLRGNEVKSNKQLLLFKNIGGEKKKLTKYQSLNKLISFLFWDVIQSDSPSIFTPALINCFFSAHSSNAKLVISNINLNVFNIHYKHNNTIYKDIKVDFISINLDASGMSQSDDGEYNSFNKKKPSRVRTRKY</sequence>
<gene>
    <name evidence="3" type="ORF">AGLY_016145</name>
</gene>
<keyword evidence="2" id="KW-0812">Transmembrane</keyword>
<comment type="caution">
    <text evidence="3">The sequence shown here is derived from an EMBL/GenBank/DDBJ whole genome shotgun (WGS) entry which is preliminary data.</text>
</comment>
<keyword evidence="4" id="KW-1185">Reference proteome</keyword>
<proteinExistence type="predicted"/>
<keyword evidence="2" id="KW-0472">Membrane</keyword>
<evidence type="ECO:0000313" key="3">
    <source>
        <dbReference type="EMBL" id="KAE9523593.1"/>
    </source>
</evidence>
<feature type="region of interest" description="Disordered" evidence="1">
    <location>
        <begin position="164"/>
        <end position="187"/>
    </location>
</feature>
<organism evidence="3 4">
    <name type="scientific">Aphis glycines</name>
    <name type="common">Soybean aphid</name>
    <dbReference type="NCBI Taxonomy" id="307491"/>
    <lineage>
        <taxon>Eukaryota</taxon>
        <taxon>Metazoa</taxon>
        <taxon>Ecdysozoa</taxon>
        <taxon>Arthropoda</taxon>
        <taxon>Hexapoda</taxon>
        <taxon>Insecta</taxon>
        <taxon>Pterygota</taxon>
        <taxon>Neoptera</taxon>
        <taxon>Paraneoptera</taxon>
        <taxon>Hemiptera</taxon>
        <taxon>Sternorrhyncha</taxon>
        <taxon>Aphidomorpha</taxon>
        <taxon>Aphidoidea</taxon>
        <taxon>Aphididae</taxon>
        <taxon>Aphidini</taxon>
        <taxon>Aphis</taxon>
        <taxon>Aphis</taxon>
    </lineage>
</organism>
<reference evidence="3 4" key="1">
    <citation type="submission" date="2019-08" db="EMBL/GenBank/DDBJ databases">
        <title>The genome of the soybean aphid Biotype 1, its phylome, world population structure and adaptation to the North American continent.</title>
        <authorList>
            <person name="Giordano R."/>
            <person name="Donthu R.K."/>
            <person name="Hernandez A.G."/>
            <person name="Wright C.L."/>
            <person name="Zimin A.V."/>
        </authorList>
    </citation>
    <scope>NUCLEOTIDE SEQUENCE [LARGE SCALE GENOMIC DNA]</scope>
    <source>
        <tissue evidence="3">Whole aphids</tissue>
    </source>
</reference>
<evidence type="ECO:0000313" key="4">
    <source>
        <dbReference type="Proteomes" id="UP000475862"/>
    </source>
</evidence>
<protein>
    <submittedName>
        <fullName evidence="3">Uncharacterized protein</fullName>
    </submittedName>
</protein>
<name>A0A6G0SYZ2_APHGL</name>
<keyword evidence="2" id="KW-1133">Transmembrane helix</keyword>
<accession>A0A6G0SYZ2</accession>
<feature type="compositionally biased region" description="Basic residues" evidence="1">
    <location>
        <begin position="175"/>
        <end position="187"/>
    </location>
</feature>
<evidence type="ECO:0000256" key="1">
    <source>
        <dbReference type="SAM" id="MobiDB-lite"/>
    </source>
</evidence>
<dbReference type="EMBL" id="VYZN01000079">
    <property type="protein sequence ID" value="KAE9523593.1"/>
    <property type="molecule type" value="Genomic_DNA"/>
</dbReference>
<dbReference type="AlphaFoldDB" id="A0A6G0SYZ2"/>
<feature type="transmembrane region" description="Helical" evidence="2">
    <location>
        <begin position="35"/>
        <end position="57"/>
    </location>
</feature>
<dbReference type="Proteomes" id="UP000475862">
    <property type="component" value="Unassembled WGS sequence"/>
</dbReference>
<evidence type="ECO:0000256" key="2">
    <source>
        <dbReference type="SAM" id="Phobius"/>
    </source>
</evidence>